<proteinExistence type="predicted"/>
<dbReference type="HOGENOM" id="CLU_025005_0_1_1"/>
<protein>
    <submittedName>
        <fullName evidence="1">Uncharacterized protein</fullName>
    </submittedName>
</protein>
<evidence type="ECO:0000313" key="2">
    <source>
        <dbReference type="Proteomes" id="UP000031192"/>
    </source>
</evidence>
<dbReference type="InterPro" id="IPR011009">
    <property type="entry name" value="Kinase-like_dom_sf"/>
</dbReference>
<sequence>MGVKTLLRVLSRLYIKGELRNGLFLLQLADFHASNILVVKHWNVTGLIDLEWICALPPEMLGVSCWLTGCAIDQLRGEKLDRFDGVRREFMRAFEDKEQAMKTKTRHNITLPTVTKYMWRSKGVWFWRCLSSLNANFYLPKTHLYPPKFLSIETETFLSRLWCGNSEHVIQKNMADNKHRAIKFERCFVNEGLWISVMGETPTYTGGPDHWYR</sequence>
<name>A0A0B4H1F7_METGA</name>
<organism evidence="1 2">
    <name type="scientific">Metarhizium guizhouense (strain ARSEF 977)</name>
    <dbReference type="NCBI Taxonomy" id="1276136"/>
    <lineage>
        <taxon>Eukaryota</taxon>
        <taxon>Fungi</taxon>
        <taxon>Dikarya</taxon>
        <taxon>Ascomycota</taxon>
        <taxon>Pezizomycotina</taxon>
        <taxon>Sordariomycetes</taxon>
        <taxon>Hypocreomycetidae</taxon>
        <taxon>Hypocreales</taxon>
        <taxon>Clavicipitaceae</taxon>
        <taxon>Metarhizium</taxon>
    </lineage>
</organism>
<reference evidence="1 2" key="1">
    <citation type="journal article" date="2014" name="Proc. Natl. Acad. Sci. U.S.A.">
        <title>Trajectory and genomic determinants of fungal-pathogen speciation and host adaptation.</title>
        <authorList>
            <person name="Hu X."/>
            <person name="Xiao G."/>
            <person name="Zheng P."/>
            <person name="Shang Y."/>
            <person name="Su Y."/>
            <person name="Zhang X."/>
            <person name="Liu X."/>
            <person name="Zhan S."/>
            <person name="St Leger R.J."/>
            <person name="Wang C."/>
        </authorList>
    </citation>
    <scope>NUCLEOTIDE SEQUENCE [LARGE SCALE GENOMIC DNA]</scope>
    <source>
        <strain evidence="1 2">ARSEF 977</strain>
    </source>
</reference>
<gene>
    <name evidence="1" type="ORF">MGU_04296</name>
</gene>
<dbReference type="AlphaFoldDB" id="A0A0B4H1F7"/>
<dbReference type="SUPFAM" id="SSF56112">
    <property type="entry name" value="Protein kinase-like (PK-like)"/>
    <property type="match status" value="1"/>
</dbReference>
<dbReference type="Proteomes" id="UP000031192">
    <property type="component" value="Unassembled WGS sequence"/>
</dbReference>
<evidence type="ECO:0000313" key="1">
    <source>
        <dbReference type="EMBL" id="KID88953.1"/>
    </source>
</evidence>
<accession>A0A0B4H1F7</accession>
<dbReference type="EMBL" id="AZNH01000010">
    <property type="protein sequence ID" value="KID88953.1"/>
    <property type="molecule type" value="Genomic_DNA"/>
</dbReference>
<keyword evidence="2" id="KW-1185">Reference proteome</keyword>
<comment type="caution">
    <text evidence="1">The sequence shown here is derived from an EMBL/GenBank/DDBJ whole genome shotgun (WGS) entry which is preliminary data.</text>
</comment>